<feature type="domain" description="F5/8 type C" evidence="2">
    <location>
        <begin position="175"/>
        <end position="322"/>
    </location>
</feature>
<keyword evidence="4" id="KW-1185">Reference proteome</keyword>
<dbReference type="Gene3D" id="2.60.120.260">
    <property type="entry name" value="Galactose-binding domain-like"/>
    <property type="match status" value="1"/>
</dbReference>
<dbReference type="STRING" id="405671.SAMN05421827_102149"/>
<sequence length="322" mass="35589">MKKKSIIKILMLGGAILMASSCKETVMLPEQDEASYNQVYMPQSVNGTVSKTLDVKDGDQSFVYGANFGGMGYPENDIRVRFSVDNALVNTYNTLNNTNYEPLPDGAYQLSATESVIPKGSLSTSPFKISVKTTGSNAIKMFRNYLLPVSVSADFKINEKLKTTYFLISSQPNQADYPDYGRSAWKVVDFSSQEANGEGANNGRAIFVLDNNIQSFWHSQWQGASPGPPHYITVDMGKVITLHGVNFTARQVDGAGGKPQDVRIETSMDNINWKPAAQFTLNAVRNQQKKWLTDFVDARYVKFVILSSYSSSSVHLAEFGAY</sequence>
<dbReference type="PROSITE" id="PS50022">
    <property type="entry name" value="FA58C_3"/>
    <property type="match status" value="1"/>
</dbReference>
<accession>A0A1G7Q362</accession>
<gene>
    <name evidence="3" type="ORF">SAMN05421827_102149</name>
</gene>
<keyword evidence="1" id="KW-0732">Signal</keyword>
<evidence type="ECO:0000256" key="1">
    <source>
        <dbReference type="SAM" id="SignalP"/>
    </source>
</evidence>
<dbReference type="SUPFAM" id="SSF49785">
    <property type="entry name" value="Galactose-binding domain-like"/>
    <property type="match status" value="1"/>
</dbReference>
<dbReference type="InterPro" id="IPR008979">
    <property type="entry name" value="Galactose-bd-like_sf"/>
</dbReference>
<dbReference type="Pfam" id="PF08522">
    <property type="entry name" value="BT_3987-like_N"/>
    <property type="match status" value="1"/>
</dbReference>
<feature type="signal peptide" evidence="1">
    <location>
        <begin position="1"/>
        <end position="19"/>
    </location>
</feature>
<reference evidence="4" key="1">
    <citation type="submission" date="2016-10" db="EMBL/GenBank/DDBJ databases">
        <authorList>
            <person name="Varghese N."/>
            <person name="Submissions S."/>
        </authorList>
    </citation>
    <scope>NUCLEOTIDE SEQUENCE [LARGE SCALE GENOMIC DNA]</scope>
    <source>
        <strain evidence="4">DSM 17933</strain>
    </source>
</reference>
<dbReference type="EMBL" id="FNCH01000002">
    <property type="protein sequence ID" value="SDF92934.1"/>
    <property type="molecule type" value="Genomic_DNA"/>
</dbReference>
<feature type="chain" id="PRO_5011626407" evidence="1">
    <location>
        <begin position="20"/>
        <end position="322"/>
    </location>
</feature>
<dbReference type="PROSITE" id="PS51257">
    <property type="entry name" value="PROKAR_LIPOPROTEIN"/>
    <property type="match status" value="1"/>
</dbReference>
<name>A0A1G7Q362_9SPHI</name>
<dbReference type="Gene3D" id="2.60.40.1740">
    <property type="entry name" value="hypothetical protein (bacova_03559)"/>
    <property type="match status" value="1"/>
</dbReference>
<dbReference type="RefSeq" id="WP_090497007.1">
    <property type="nucleotide sequence ID" value="NZ_FNCH01000002.1"/>
</dbReference>
<dbReference type="Proteomes" id="UP000199643">
    <property type="component" value="Unassembled WGS sequence"/>
</dbReference>
<proteinExistence type="predicted"/>
<dbReference type="InterPro" id="IPR013728">
    <property type="entry name" value="BT_3987-like_N"/>
</dbReference>
<evidence type="ECO:0000313" key="3">
    <source>
        <dbReference type="EMBL" id="SDF92934.1"/>
    </source>
</evidence>
<dbReference type="OrthoDB" id="1434826at2"/>
<dbReference type="AlphaFoldDB" id="A0A1G7Q362"/>
<dbReference type="InterPro" id="IPR000421">
    <property type="entry name" value="FA58C"/>
</dbReference>
<evidence type="ECO:0000259" key="2">
    <source>
        <dbReference type="PROSITE" id="PS50022"/>
    </source>
</evidence>
<dbReference type="Pfam" id="PF00754">
    <property type="entry name" value="F5_F8_type_C"/>
    <property type="match status" value="1"/>
</dbReference>
<protein>
    <submittedName>
        <fullName evidence="3">F5/8 type C domain-containing protein</fullName>
    </submittedName>
</protein>
<evidence type="ECO:0000313" key="4">
    <source>
        <dbReference type="Proteomes" id="UP000199643"/>
    </source>
</evidence>
<organism evidence="3 4">
    <name type="scientific">Pedobacter terrae</name>
    <dbReference type="NCBI Taxonomy" id="405671"/>
    <lineage>
        <taxon>Bacteria</taxon>
        <taxon>Pseudomonadati</taxon>
        <taxon>Bacteroidota</taxon>
        <taxon>Sphingobacteriia</taxon>
        <taxon>Sphingobacteriales</taxon>
        <taxon>Sphingobacteriaceae</taxon>
        <taxon>Pedobacter</taxon>
    </lineage>
</organism>